<gene>
    <name evidence="2" type="ORF">BC673_1278</name>
</gene>
<name>A0ABX9DRK9_9BACT</name>
<proteinExistence type="predicted"/>
<dbReference type="EMBL" id="QLTQ01000027">
    <property type="protein sequence ID" value="RAS42856.1"/>
    <property type="molecule type" value="Genomic_DNA"/>
</dbReference>
<organism evidence="2 3">
    <name type="scientific">Prevotella pallens</name>
    <dbReference type="NCBI Taxonomy" id="60133"/>
    <lineage>
        <taxon>Bacteria</taxon>
        <taxon>Pseudomonadati</taxon>
        <taxon>Bacteroidota</taxon>
        <taxon>Bacteroidia</taxon>
        <taxon>Bacteroidales</taxon>
        <taxon>Prevotellaceae</taxon>
        <taxon>Prevotella</taxon>
    </lineage>
</organism>
<dbReference type="Proteomes" id="UP000249852">
    <property type="component" value="Unassembled WGS sequence"/>
</dbReference>
<reference evidence="2 3" key="1">
    <citation type="submission" date="2018-06" db="EMBL/GenBank/DDBJ databases">
        <title>Genomic Encyclopedia of Archaeal and Bacterial Type Strains, Phase II (KMG-II): from individual species to whole genera.</title>
        <authorList>
            <person name="Goeker M."/>
        </authorList>
    </citation>
    <scope>NUCLEOTIDE SEQUENCE [LARGE SCALE GENOMIC DNA]</scope>
    <source>
        <strain evidence="2 3">DSM 18710</strain>
    </source>
</reference>
<keyword evidence="1" id="KW-0472">Membrane</keyword>
<keyword evidence="1" id="KW-0812">Transmembrane</keyword>
<evidence type="ECO:0000256" key="1">
    <source>
        <dbReference type="SAM" id="Phobius"/>
    </source>
</evidence>
<sequence length="47" mass="5726">MTFLCYLEDWFQDMRQLFLYIAEKSTTVYLLFYRALIGSIIYCKSKV</sequence>
<protein>
    <submittedName>
        <fullName evidence="2">Uncharacterized protein</fullName>
    </submittedName>
</protein>
<keyword evidence="3" id="KW-1185">Reference proteome</keyword>
<keyword evidence="1" id="KW-1133">Transmembrane helix</keyword>
<evidence type="ECO:0000313" key="2">
    <source>
        <dbReference type="EMBL" id="RAS42856.1"/>
    </source>
</evidence>
<comment type="caution">
    <text evidence="2">The sequence shown here is derived from an EMBL/GenBank/DDBJ whole genome shotgun (WGS) entry which is preliminary data.</text>
</comment>
<feature type="transmembrane region" description="Helical" evidence="1">
    <location>
        <begin position="26"/>
        <end position="43"/>
    </location>
</feature>
<accession>A0ABX9DRK9</accession>
<evidence type="ECO:0000313" key="3">
    <source>
        <dbReference type="Proteomes" id="UP000249852"/>
    </source>
</evidence>